<dbReference type="CDD" id="cd01949">
    <property type="entry name" value="GGDEF"/>
    <property type="match status" value="1"/>
</dbReference>
<feature type="domain" description="GGDEF" evidence="3">
    <location>
        <begin position="355"/>
        <end position="488"/>
    </location>
</feature>
<dbReference type="NCBIfam" id="TIGR00254">
    <property type="entry name" value="GGDEF"/>
    <property type="match status" value="1"/>
</dbReference>
<keyword evidence="5" id="KW-1185">Reference proteome</keyword>
<feature type="transmembrane region" description="Helical" evidence="1">
    <location>
        <begin position="38"/>
        <end position="57"/>
    </location>
</feature>
<keyword evidence="1" id="KW-0472">Membrane</keyword>
<dbReference type="Proteomes" id="UP000467249">
    <property type="component" value="Chromosome"/>
</dbReference>
<dbReference type="SUPFAM" id="SSF55073">
    <property type="entry name" value="Nucleotide cyclase"/>
    <property type="match status" value="1"/>
</dbReference>
<gene>
    <name evidence="4" type="ORF">MANY_07460</name>
</gene>
<keyword evidence="1" id="KW-0812">Transmembrane</keyword>
<dbReference type="Pfam" id="PF00563">
    <property type="entry name" value="EAL"/>
    <property type="match status" value="1"/>
</dbReference>
<protein>
    <submittedName>
        <fullName evidence="4">GGDEF-domain containing protein</fullName>
    </submittedName>
</protein>
<dbReference type="CDD" id="cd01948">
    <property type="entry name" value="EAL"/>
    <property type="match status" value="1"/>
</dbReference>
<keyword evidence="1" id="KW-1133">Transmembrane helix</keyword>
<dbReference type="InterPro" id="IPR052155">
    <property type="entry name" value="Biofilm_reg_signaling"/>
</dbReference>
<feature type="transmembrane region" description="Helical" evidence="1">
    <location>
        <begin position="7"/>
        <end position="26"/>
    </location>
</feature>
<dbReference type="PANTHER" id="PTHR44757:SF2">
    <property type="entry name" value="BIOFILM ARCHITECTURE MAINTENANCE PROTEIN MBAA"/>
    <property type="match status" value="1"/>
</dbReference>
<evidence type="ECO:0000259" key="2">
    <source>
        <dbReference type="PROSITE" id="PS50883"/>
    </source>
</evidence>
<dbReference type="PROSITE" id="PS50887">
    <property type="entry name" value="GGDEF"/>
    <property type="match status" value="1"/>
</dbReference>
<dbReference type="KEGG" id="many:MANY_07460"/>
<dbReference type="PANTHER" id="PTHR44757">
    <property type="entry name" value="DIGUANYLATE CYCLASE DGCP"/>
    <property type="match status" value="1"/>
</dbReference>
<dbReference type="SMART" id="SM00267">
    <property type="entry name" value="GGDEF"/>
    <property type="match status" value="1"/>
</dbReference>
<feature type="transmembrane region" description="Helical" evidence="1">
    <location>
        <begin position="101"/>
        <end position="117"/>
    </location>
</feature>
<organism evidence="4 5">
    <name type="scientific">Mycolicibacterium anyangense</name>
    <dbReference type="NCBI Taxonomy" id="1431246"/>
    <lineage>
        <taxon>Bacteria</taxon>
        <taxon>Bacillati</taxon>
        <taxon>Actinomycetota</taxon>
        <taxon>Actinomycetes</taxon>
        <taxon>Mycobacteriales</taxon>
        <taxon>Mycobacteriaceae</taxon>
        <taxon>Mycolicibacterium</taxon>
    </lineage>
</organism>
<dbReference type="InterPro" id="IPR001633">
    <property type="entry name" value="EAL_dom"/>
</dbReference>
<feature type="transmembrane region" description="Helical" evidence="1">
    <location>
        <begin position="64"/>
        <end position="86"/>
    </location>
</feature>
<feature type="transmembrane region" description="Helical" evidence="1">
    <location>
        <begin position="198"/>
        <end position="218"/>
    </location>
</feature>
<feature type="transmembrane region" description="Helical" evidence="1">
    <location>
        <begin position="291"/>
        <end position="309"/>
    </location>
</feature>
<dbReference type="SMART" id="SM00052">
    <property type="entry name" value="EAL"/>
    <property type="match status" value="1"/>
</dbReference>
<dbReference type="Pfam" id="PF00990">
    <property type="entry name" value="GGDEF"/>
    <property type="match status" value="1"/>
</dbReference>
<evidence type="ECO:0000256" key="1">
    <source>
        <dbReference type="SAM" id="Phobius"/>
    </source>
</evidence>
<dbReference type="Gene3D" id="3.30.70.270">
    <property type="match status" value="1"/>
</dbReference>
<proteinExistence type="predicted"/>
<dbReference type="PROSITE" id="PS50883">
    <property type="entry name" value="EAL"/>
    <property type="match status" value="1"/>
</dbReference>
<dbReference type="SUPFAM" id="SSF141868">
    <property type="entry name" value="EAL domain-like"/>
    <property type="match status" value="1"/>
</dbReference>
<dbReference type="EMBL" id="AP022620">
    <property type="protein sequence ID" value="BBZ75409.1"/>
    <property type="molecule type" value="Genomic_DNA"/>
</dbReference>
<name>A0A6N4W336_9MYCO</name>
<reference evidence="4 5" key="1">
    <citation type="journal article" date="2019" name="Emerg. Microbes Infect.">
        <title>Comprehensive subspecies identification of 175 nontuberculous mycobacteria species based on 7547 genomic profiles.</title>
        <authorList>
            <person name="Matsumoto Y."/>
            <person name="Kinjo T."/>
            <person name="Motooka D."/>
            <person name="Nabeya D."/>
            <person name="Jung N."/>
            <person name="Uechi K."/>
            <person name="Horii T."/>
            <person name="Iida T."/>
            <person name="Fujita J."/>
            <person name="Nakamura S."/>
        </authorList>
    </citation>
    <scope>NUCLEOTIDE SEQUENCE [LARGE SCALE GENOMIC DNA]</scope>
    <source>
        <strain evidence="4 5">JCM 30275</strain>
    </source>
</reference>
<dbReference type="RefSeq" id="WP_246224190.1">
    <property type="nucleotide sequence ID" value="NZ_AP022620.1"/>
</dbReference>
<feature type="domain" description="EAL" evidence="2">
    <location>
        <begin position="514"/>
        <end position="767"/>
    </location>
</feature>
<evidence type="ECO:0000259" key="3">
    <source>
        <dbReference type="PROSITE" id="PS50887"/>
    </source>
</evidence>
<evidence type="ECO:0000313" key="5">
    <source>
        <dbReference type="Proteomes" id="UP000467249"/>
    </source>
</evidence>
<dbReference type="InterPro" id="IPR029787">
    <property type="entry name" value="Nucleotide_cyclase"/>
</dbReference>
<feature type="transmembrane region" description="Helical" evidence="1">
    <location>
        <begin position="162"/>
        <end position="186"/>
    </location>
</feature>
<evidence type="ECO:0000313" key="4">
    <source>
        <dbReference type="EMBL" id="BBZ75409.1"/>
    </source>
</evidence>
<feature type="transmembrane region" description="Helical" evidence="1">
    <location>
        <begin position="259"/>
        <end position="279"/>
    </location>
</feature>
<dbReference type="InterPro" id="IPR000160">
    <property type="entry name" value="GGDEF_dom"/>
</dbReference>
<sequence>MPRAAHLAVAAGVFFLAFAVWLVGGLSDGTTLVAVSDIAMLLFVVPAVVFSALAARASAGRVRLAWAALTVGVLSWGIGEALWTYYELVAHKSPFPSPADAAYLVFPVAACVGLLVLPGEQTGPFRSRALLDGLIVAAALFLVGWVTVLGPLYASGGRVERLAFVVAIAYPLSDVVVLTMATVVLVRSGARDRLPLTLVTVGVACIALSDSTFAYLASKGQYSSGRAPDIGWVAGLLFITVAAVTAMQTTRENREAQELPSWASIWLPYVPVLLAGVVAAANPPDLFRNRMVLAVAGLLVVAVLVRQFLAVSENRMLVAAVTEQALRDPLTGLANRSRFDDRLDHAMRMRQRDGSSVGVISLDLNDFKLVNDNLGHSVGDELLIGVADRLRGAVRSVDTVARPGGDEFCLLVSGGADAPHVVADRVARAFDQPFMIAGHELPMRPSIGLAIAGAGEPALSADEVMTRADTAMYAAKRSGNRGVLTYDPQMQLSAEADDGQMFVPAESESVGVEAIALLGDFRGALTNAELALVYQPKFDLLTERVVGVEALLRWNRPDGRVVTPKDFLPLVHRHGLTAPVTEFVLNRALDDMVSWHAASFDIPVSVNLFAASMANRGIPARLTAALSERGLAPDTLTVEVTEDVFLDNVERTRAVLEDLRRNGIRIAIDNFASGDSVLPLLRELPIDEVKLNRHFIAPVVDDPRAATVVRALLGLADGLGLAAVAEGVEDAETETWLRGNGCRLAQGHFLSPPLSTHELLTLLNRRAAECGETHTGRGVLG</sequence>
<feature type="transmembrane region" description="Helical" evidence="1">
    <location>
        <begin position="230"/>
        <end position="247"/>
    </location>
</feature>
<dbReference type="InterPro" id="IPR043128">
    <property type="entry name" value="Rev_trsase/Diguanyl_cyclase"/>
</dbReference>
<dbReference type="Gene3D" id="3.20.20.450">
    <property type="entry name" value="EAL domain"/>
    <property type="match status" value="1"/>
</dbReference>
<dbReference type="AlphaFoldDB" id="A0A6N4W336"/>
<accession>A0A6N4W336</accession>
<dbReference type="InterPro" id="IPR035919">
    <property type="entry name" value="EAL_sf"/>
</dbReference>
<feature type="transmembrane region" description="Helical" evidence="1">
    <location>
        <begin position="129"/>
        <end position="150"/>
    </location>
</feature>